<comment type="caution">
    <text evidence="2">The sequence shown here is derived from an EMBL/GenBank/DDBJ whole genome shotgun (WGS) entry which is preliminary data.</text>
</comment>
<dbReference type="EMBL" id="JAEQNE010000003">
    <property type="protein sequence ID" value="MBL0392677.1"/>
    <property type="molecule type" value="Genomic_DNA"/>
</dbReference>
<dbReference type="Proteomes" id="UP000599109">
    <property type="component" value="Unassembled WGS sequence"/>
</dbReference>
<feature type="region of interest" description="Disordered" evidence="1">
    <location>
        <begin position="1"/>
        <end position="22"/>
    </location>
</feature>
<proteinExistence type="predicted"/>
<keyword evidence="3" id="KW-1185">Reference proteome</keyword>
<dbReference type="RefSeq" id="WP_201675289.1">
    <property type="nucleotide sequence ID" value="NZ_JAEQNE010000003.1"/>
</dbReference>
<sequence length="57" mass="6482">MFKEPKTSNRYSDTPRDKPQADRVEHANLERPGAQAHPKAAVGGWNRLDAAALWRLR</sequence>
<reference evidence="2 3" key="1">
    <citation type="journal article" date="2017" name="Int. J. Syst. Evol. Microbiol.">
        <title>Ramlibacter monticola sp. nov., isolated from forest soil.</title>
        <authorList>
            <person name="Chaudhary D.K."/>
            <person name="Kim J."/>
        </authorList>
    </citation>
    <scope>NUCLEOTIDE SEQUENCE [LARGE SCALE GENOMIC DNA]</scope>
    <source>
        <strain evidence="2 3">KACC 19175</strain>
    </source>
</reference>
<protein>
    <submittedName>
        <fullName evidence="2">Uncharacterized protein</fullName>
    </submittedName>
</protein>
<evidence type="ECO:0000313" key="2">
    <source>
        <dbReference type="EMBL" id="MBL0392677.1"/>
    </source>
</evidence>
<accession>A0A936Z333</accession>
<name>A0A936Z333_9BURK</name>
<dbReference type="AlphaFoldDB" id="A0A936Z333"/>
<evidence type="ECO:0000256" key="1">
    <source>
        <dbReference type="SAM" id="MobiDB-lite"/>
    </source>
</evidence>
<gene>
    <name evidence="2" type="ORF">JJ685_16170</name>
</gene>
<evidence type="ECO:0000313" key="3">
    <source>
        <dbReference type="Proteomes" id="UP000599109"/>
    </source>
</evidence>
<organism evidence="2 3">
    <name type="scientific">Ramlibacter monticola</name>
    <dbReference type="NCBI Taxonomy" id="1926872"/>
    <lineage>
        <taxon>Bacteria</taxon>
        <taxon>Pseudomonadati</taxon>
        <taxon>Pseudomonadota</taxon>
        <taxon>Betaproteobacteria</taxon>
        <taxon>Burkholderiales</taxon>
        <taxon>Comamonadaceae</taxon>
        <taxon>Ramlibacter</taxon>
    </lineage>
</organism>